<dbReference type="SUPFAM" id="SSF56672">
    <property type="entry name" value="DNA/RNA polymerases"/>
    <property type="match status" value="1"/>
</dbReference>
<dbReference type="Proteomes" id="UP000494256">
    <property type="component" value="Unassembled WGS sequence"/>
</dbReference>
<dbReference type="AlphaFoldDB" id="A0A8S0ZRR5"/>
<name>A0A8S0ZRR5_ARCPL</name>
<sequence>MNDYGLSQDLANIDFSPVYNLCNPNSSLEYFIKSLQTAIINNTTRVSLSKRHKIIKPWMTPGLLRCIRNRDKLHKKSNHIPSNEILKRTYTRYRNFCNAILKKVKRTYEKNLLQNAKQDNKKLWRAIKDITNTSQKHLDSKELLTLSTSPEESLNKVNSYFINVGSSLANNIYQKNLHTLNMNFQNNHTDTTVCKSFALLDTSESEVERLIETLKTDCASGWGLISNKILKAHKNIFVSPLTKIFNDCLQLGVFPDSLKKAVVCPIFKAGDRNRVENYRPISILPSISKILERIINVRLVKYLEGNSLLSTNQYGFRRDQSTDLAVNKLTDYITSNLDNGKKCLTIFLDLAKAFDTISVSILLDKLERLGVRGMQLKLFRSYLTGRLQCVRVGSHKSGNLEVSHGVPQGSILGPTLFLVYINELTSLRLSKGIIISFADDTALSFSANTWNEVFVAAQAGFGAVGDWLDRNILTLNVDKTKYICFSIKGVKENFNNRKIVSHQCQSGCNCSCPTVERVHAIKYLGVIMDSNLNFKEHIKVMCGRVRKLIYVFKNLRHVADPGLLKQIYYSLCQSLLTYCISTWGGALKTVMKPIEIAQRAILKVCSFQPIFFPTTMLYQIAGVLTVRQLFILSACLLQHRKQTFDPQLLEKRRKNIVCPRLATCKTKFAQRFANFIAPFIYNRINRAINIYPLTKVLLKKQVCEYLLKLNYEETELLLYIAK</sequence>
<organism evidence="2 3">
    <name type="scientific">Arctia plantaginis</name>
    <name type="common">Wood tiger moth</name>
    <name type="synonym">Phalaena plantaginis</name>
    <dbReference type="NCBI Taxonomy" id="874455"/>
    <lineage>
        <taxon>Eukaryota</taxon>
        <taxon>Metazoa</taxon>
        <taxon>Ecdysozoa</taxon>
        <taxon>Arthropoda</taxon>
        <taxon>Hexapoda</taxon>
        <taxon>Insecta</taxon>
        <taxon>Pterygota</taxon>
        <taxon>Neoptera</taxon>
        <taxon>Endopterygota</taxon>
        <taxon>Lepidoptera</taxon>
        <taxon>Glossata</taxon>
        <taxon>Ditrysia</taxon>
        <taxon>Noctuoidea</taxon>
        <taxon>Erebidae</taxon>
        <taxon>Arctiinae</taxon>
        <taxon>Arctia</taxon>
    </lineage>
</organism>
<evidence type="ECO:0000259" key="1">
    <source>
        <dbReference type="PROSITE" id="PS50878"/>
    </source>
</evidence>
<dbReference type="CDD" id="cd01650">
    <property type="entry name" value="RT_nLTR_like"/>
    <property type="match status" value="1"/>
</dbReference>
<dbReference type="PROSITE" id="PS50878">
    <property type="entry name" value="RT_POL"/>
    <property type="match status" value="1"/>
</dbReference>
<proteinExistence type="predicted"/>
<dbReference type="Pfam" id="PF00078">
    <property type="entry name" value="RVT_1"/>
    <property type="match status" value="1"/>
</dbReference>
<dbReference type="OrthoDB" id="5046242at2759"/>
<protein>
    <recommendedName>
        <fullName evidence="1">Reverse transcriptase domain-containing protein</fullName>
    </recommendedName>
</protein>
<dbReference type="InterPro" id="IPR000477">
    <property type="entry name" value="RT_dom"/>
</dbReference>
<dbReference type="InterPro" id="IPR043502">
    <property type="entry name" value="DNA/RNA_pol_sf"/>
</dbReference>
<dbReference type="GO" id="GO:0071897">
    <property type="term" value="P:DNA biosynthetic process"/>
    <property type="evidence" value="ECO:0007669"/>
    <property type="project" value="UniProtKB-ARBA"/>
</dbReference>
<comment type="caution">
    <text evidence="2">The sequence shown here is derived from an EMBL/GenBank/DDBJ whole genome shotgun (WGS) entry which is preliminary data.</text>
</comment>
<accession>A0A8S0ZRR5</accession>
<evidence type="ECO:0000313" key="2">
    <source>
        <dbReference type="EMBL" id="CAB3236263.1"/>
    </source>
</evidence>
<dbReference type="PANTHER" id="PTHR33332">
    <property type="entry name" value="REVERSE TRANSCRIPTASE DOMAIN-CONTAINING PROTEIN"/>
    <property type="match status" value="1"/>
</dbReference>
<reference evidence="2 3" key="1">
    <citation type="submission" date="2020-04" db="EMBL/GenBank/DDBJ databases">
        <authorList>
            <person name="Wallbank WR R."/>
            <person name="Pardo Diaz C."/>
            <person name="Kozak K."/>
            <person name="Martin S."/>
            <person name="Jiggins C."/>
            <person name="Moest M."/>
            <person name="Warren A I."/>
            <person name="Byers J.R.P. K."/>
            <person name="Montejo-Kovacevich G."/>
            <person name="Yen C E."/>
        </authorList>
    </citation>
    <scope>NUCLEOTIDE SEQUENCE [LARGE SCALE GENOMIC DNA]</scope>
</reference>
<dbReference type="EMBL" id="CADEBD010000300">
    <property type="protein sequence ID" value="CAB3236263.1"/>
    <property type="molecule type" value="Genomic_DNA"/>
</dbReference>
<evidence type="ECO:0000313" key="3">
    <source>
        <dbReference type="Proteomes" id="UP000494256"/>
    </source>
</evidence>
<gene>
    <name evidence="2" type="ORF">APLA_LOCUS7346</name>
</gene>
<feature type="domain" description="Reverse transcriptase" evidence="1">
    <location>
        <begin position="247"/>
        <end position="528"/>
    </location>
</feature>